<dbReference type="SUPFAM" id="SSF103506">
    <property type="entry name" value="Mitochondrial carrier"/>
    <property type="match status" value="1"/>
</dbReference>
<keyword evidence="4 9" id="KW-0812">Transmembrane</keyword>
<evidence type="ECO:0000256" key="1">
    <source>
        <dbReference type="ARBA" id="ARBA00004141"/>
    </source>
</evidence>
<keyword evidence="6" id="KW-0999">Mitochondrion inner membrane</keyword>
<dbReference type="InterPro" id="IPR018108">
    <property type="entry name" value="MCP_transmembrane"/>
</dbReference>
<dbReference type="Pfam" id="PF00153">
    <property type="entry name" value="Mito_carr"/>
    <property type="match status" value="2"/>
</dbReference>
<keyword evidence="12" id="KW-1185">Reference proteome</keyword>
<dbReference type="GO" id="GO:0016020">
    <property type="term" value="C:membrane"/>
    <property type="evidence" value="ECO:0007669"/>
    <property type="project" value="UniProtKB-SubCell"/>
</dbReference>
<keyword evidence="6" id="KW-0496">Mitochondrion</keyword>
<feature type="repeat" description="Solcar" evidence="9">
    <location>
        <begin position="55"/>
        <end position="156"/>
    </location>
</feature>
<dbReference type="PROSITE" id="PS50920">
    <property type="entry name" value="SOLCAR"/>
    <property type="match status" value="2"/>
</dbReference>
<keyword evidence="3 10" id="KW-0813">Transport</keyword>
<dbReference type="AlphaFoldDB" id="A0A3N4IY35"/>
<evidence type="ECO:0000256" key="4">
    <source>
        <dbReference type="ARBA" id="ARBA00022692"/>
    </source>
</evidence>
<evidence type="ECO:0000256" key="8">
    <source>
        <dbReference type="ARBA" id="ARBA00023136"/>
    </source>
</evidence>
<evidence type="ECO:0000256" key="6">
    <source>
        <dbReference type="ARBA" id="ARBA00022792"/>
    </source>
</evidence>
<sequence>MPASIRAFQRIGVRNLWRGYGTLVGRNLPFTAMQFPVFEALKKRLIPVGSRGVKDVAVGAGLSAGIAGSIAAVLTTPIDVVKTRVMLSAGVKDTTKLEEVIEAKKQGRGSSVKDVVREVVKEEGFKGFWRGGALRGVWALVGSGLYLGSYEGAKVWLRNRRERKERELAL</sequence>
<feature type="repeat" description="Solcar" evidence="9">
    <location>
        <begin position="1"/>
        <end position="44"/>
    </location>
</feature>
<proteinExistence type="inferred from homology"/>
<protein>
    <submittedName>
        <fullName evidence="11">Mitochondrial carrier</fullName>
    </submittedName>
</protein>
<accession>A0A3N4IY35</accession>
<comment type="subcellular location">
    <subcellularLocation>
        <location evidence="1">Membrane</location>
        <topology evidence="1">Multi-pass membrane protein</topology>
    </subcellularLocation>
</comment>
<evidence type="ECO:0000256" key="5">
    <source>
        <dbReference type="ARBA" id="ARBA00022737"/>
    </source>
</evidence>
<reference evidence="11 12" key="1">
    <citation type="journal article" date="2018" name="Nat. Ecol. Evol.">
        <title>Pezizomycetes genomes reveal the molecular basis of ectomycorrhizal truffle lifestyle.</title>
        <authorList>
            <person name="Murat C."/>
            <person name="Payen T."/>
            <person name="Noel B."/>
            <person name="Kuo A."/>
            <person name="Morin E."/>
            <person name="Chen J."/>
            <person name="Kohler A."/>
            <person name="Krizsan K."/>
            <person name="Balestrini R."/>
            <person name="Da Silva C."/>
            <person name="Montanini B."/>
            <person name="Hainaut M."/>
            <person name="Levati E."/>
            <person name="Barry K.W."/>
            <person name="Belfiori B."/>
            <person name="Cichocki N."/>
            <person name="Clum A."/>
            <person name="Dockter R.B."/>
            <person name="Fauchery L."/>
            <person name="Guy J."/>
            <person name="Iotti M."/>
            <person name="Le Tacon F."/>
            <person name="Lindquist E.A."/>
            <person name="Lipzen A."/>
            <person name="Malagnac F."/>
            <person name="Mello A."/>
            <person name="Molinier V."/>
            <person name="Miyauchi S."/>
            <person name="Poulain J."/>
            <person name="Riccioni C."/>
            <person name="Rubini A."/>
            <person name="Sitrit Y."/>
            <person name="Splivallo R."/>
            <person name="Traeger S."/>
            <person name="Wang M."/>
            <person name="Zifcakova L."/>
            <person name="Wipf D."/>
            <person name="Zambonelli A."/>
            <person name="Paolocci F."/>
            <person name="Nowrousian M."/>
            <person name="Ottonello S."/>
            <person name="Baldrian P."/>
            <person name="Spatafora J.W."/>
            <person name="Henrissat B."/>
            <person name="Nagy L.G."/>
            <person name="Aury J.M."/>
            <person name="Wincker P."/>
            <person name="Grigoriev I.V."/>
            <person name="Bonfante P."/>
            <person name="Martin F.M."/>
        </authorList>
    </citation>
    <scope>NUCLEOTIDE SEQUENCE [LARGE SCALE GENOMIC DNA]</scope>
    <source>
        <strain evidence="11 12">120613-1</strain>
    </source>
</reference>
<dbReference type="InterPro" id="IPR023395">
    <property type="entry name" value="MCP_dom_sf"/>
</dbReference>
<name>A0A3N4IY35_9PEZI</name>
<evidence type="ECO:0000313" key="12">
    <source>
        <dbReference type="Proteomes" id="UP000276215"/>
    </source>
</evidence>
<evidence type="ECO:0000256" key="2">
    <source>
        <dbReference type="ARBA" id="ARBA00006375"/>
    </source>
</evidence>
<comment type="similarity">
    <text evidence="2 10">Belongs to the mitochondrial carrier (TC 2.A.29) family.</text>
</comment>
<dbReference type="OrthoDB" id="250329at2759"/>
<gene>
    <name evidence="11" type="ORF">L873DRAFT_1820019</name>
</gene>
<dbReference type="EMBL" id="ML120505">
    <property type="protein sequence ID" value="RPA91083.1"/>
    <property type="molecule type" value="Genomic_DNA"/>
</dbReference>
<evidence type="ECO:0000256" key="3">
    <source>
        <dbReference type="ARBA" id="ARBA00022448"/>
    </source>
</evidence>
<organism evidence="11 12">
    <name type="scientific">Choiromyces venosus 120613-1</name>
    <dbReference type="NCBI Taxonomy" id="1336337"/>
    <lineage>
        <taxon>Eukaryota</taxon>
        <taxon>Fungi</taxon>
        <taxon>Dikarya</taxon>
        <taxon>Ascomycota</taxon>
        <taxon>Pezizomycotina</taxon>
        <taxon>Pezizomycetes</taxon>
        <taxon>Pezizales</taxon>
        <taxon>Tuberaceae</taxon>
        <taxon>Choiromyces</taxon>
    </lineage>
</organism>
<dbReference type="PANTHER" id="PTHR45667">
    <property type="entry name" value="S-ADENOSYLMETHIONINE MITOCHONDRIAL CARRIER PROTEIN"/>
    <property type="match status" value="1"/>
</dbReference>
<evidence type="ECO:0000256" key="10">
    <source>
        <dbReference type="RuleBase" id="RU000488"/>
    </source>
</evidence>
<keyword evidence="5" id="KW-0677">Repeat</keyword>
<evidence type="ECO:0000256" key="7">
    <source>
        <dbReference type="ARBA" id="ARBA00022989"/>
    </source>
</evidence>
<evidence type="ECO:0000256" key="9">
    <source>
        <dbReference type="PROSITE-ProRule" id="PRU00282"/>
    </source>
</evidence>
<keyword evidence="7" id="KW-1133">Transmembrane helix</keyword>
<dbReference type="Proteomes" id="UP000276215">
    <property type="component" value="Unassembled WGS sequence"/>
</dbReference>
<keyword evidence="8 9" id="KW-0472">Membrane</keyword>
<evidence type="ECO:0000313" key="11">
    <source>
        <dbReference type="EMBL" id="RPA91083.1"/>
    </source>
</evidence>
<dbReference type="Gene3D" id="1.50.40.10">
    <property type="entry name" value="Mitochondrial carrier domain"/>
    <property type="match status" value="1"/>
</dbReference>